<proteinExistence type="predicted"/>
<dbReference type="PANTHER" id="PTHR33065:SF130">
    <property type="entry name" value="OS05G0554800 PROTEIN"/>
    <property type="match status" value="1"/>
</dbReference>
<sequence>METFLLPNPALYGSSAAIEFANPIALLLSLVLFFSATMDPEMETVVSDREEREPEVKDDEQDIFNDCSVPARSSAQRKKPKLSLGKPDVAAETSADKLRNGDLHVLWKIGEQSATTIEPMRNWQPSVTCQSLCKCYPAQALQVYGFQIQYEDKTAAGQADISGFFAIRDYYDKRRISIFHRESENPSRINFAAGAGEVNVVCPLRGILYGNLVFEYDLAIKSTHGRGGMPQLGCCMEGAALYEVGEKIVPYSGSHKIIHAEIPVDGGKRMYLKFVRFNKAIEAQVTIEPSIGSEFCLVARMGDIADEIQLFNGKFVAAPDQETQFVLVVPFDEILELKFTNPSTTGKSPEKIYTYYSFYHGRSRQTVKLASGLKICMEIKWSRM</sequence>
<evidence type="ECO:0000313" key="2">
    <source>
        <dbReference type="EMBL" id="CAL4915855.1"/>
    </source>
</evidence>
<feature type="domain" description="DUF6598" evidence="1">
    <location>
        <begin position="141"/>
        <end position="370"/>
    </location>
</feature>
<keyword evidence="3" id="KW-1185">Reference proteome</keyword>
<dbReference type="Pfam" id="PF20241">
    <property type="entry name" value="DUF6598"/>
    <property type="match status" value="1"/>
</dbReference>
<protein>
    <recommendedName>
        <fullName evidence="1">DUF6598 domain-containing protein</fullName>
    </recommendedName>
</protein>
<name>A0ABC8WUU5_9POAL</name>
<dbReference type="AlphaFoldDB" id="A0ABC8WUU5"/>
<dbReference type="EMBL" id="OZ075123">
    <property type="protein sequence ID" value="CAL4915855.1"/>
    <property type="molecule type" value="Genomic_DNA"/>
</dbReference>
<reference evidence="3" key="1">
    <citation type="submission" date="2024-06" db="EMBL/GenBank/DDBJ databases">
        <authorList>
            <person name="Ryan C."/>
        </authorList>
    </citation>
    <scope>NUCLEOTIDE SEQUENCE [LARGE SCALE GENOMIC DNA]</scope>
</reference>
<dbReference type="Proteomes" id="UP001497457">
    <property type="component" value="Chromosome 13rd"/>
</dbReference>
<evidence type="ECO:0000259" key="1">
    <source>
        <dbReference type="Pfam" id="PF20241"/>
    </source>
</evidence>
<gene>
    <name evidence="2" type="ORF">URODEC1_LOCUS17758</name>
</gene>
<dbReference type="PANTHER" id="PTHR33065">
    <property type="entry name" value="OS07G0486400 PROTEIN"/>
    <property type="match status" value="1"/>
</dbReference>
<evidence type="ECO:0000313" key="3">
    <source>
        <dbReference type="Proteomes" id="UP001497457"/>
    </source>
</evidence>
<organism evidence="2 3">
    <name type="scientific">Urochloa decumbens</name>
    <dbReference type="NCBI Taxonomy" id="240449"/>
    <lineage>
        <taxon>Eukaryota</taxon>
        <taxon>Viridiplantae</taxon>
        <taxon>Streptophyta</taxon>
        <taxon>Embryophyta</taxon>
        <taxon>Tracheophyta</taxon>
        <taxon>Spermatophyta</taxon>
        <taxon>Magnoliopsida</taxon>
        <taxon>Liliopsida</taxon>
        <taxon>Poales</taxon>
        <taxon>Poaceae</taxon>
        <taxon>PACMAD clade</taxon>
        <taxon>Panicoideae</taxon>
        <taxon>Panicodae</taxon>
        <taxon>Paniceae</taxon>
        <taxon>Melinidinae</taxon>
        <taxon>Urochloa</taxon>
    </lineage>
</organism>
<dbReference type="InterPro" id="IPR046533">
    <property type="entry name" value="DUF6598"/>
</dbReference>
<accession>A0ABC8WUU5</accession>
<reference evidence="2 3" key="2">
    <citation type="submission" date="2024-10" db="EMBL/GenBank/DDBJ databases">
        <authorList>
            <person name="Ryan C."/>
        </authorList>
    </citation>
    <scope>NUCLEOTIDE SEQUENCE [LARGE SCALE GENOMIC DNA]</scope>
</reference>